<dbReference type="Proteomes" id="UP000006729">
    <property type="component" value="Chromosome 7"/>
</dbReference>
<evidence type="ECO:0000256" key="1">
    <source>
        <dbReference type="SAM" id="Phobius"/>
    </source>
</evidence>
<keyword evidence="1" id="KW-1133">Transmembrane helix</keyword>
<dbReference type="EMBL" id="CM009296">
    <property type="protein sequence ID" value="PNT27105.1"/>
    <property type="molecule type" value="Genomic_DNA"/>
</dbReference>
<protein>
    <submittedName>
        <fullName evidence="2">Uncharacterized protein</fullName>
    </submittedName>
</protein>
<gene>
    <name evidence="2" type="ORF">POPTR_007G046000</name>
</gene>
<sequence>MGFAAANFRILQVQFNMPVMSLNYSISLCRLCYFFIRSLSVRIVVLLLSSTCLVFFFWFHVHLLPFLRCWCPYYLAFADCLSGKSSILFCICFFFSVL</sequence>
<evidence type="ECO:0000313" key="2">
    <source>
        <dbReference type="EMBL" id="PNT27105.1"/>
    </source>
</evidence>
<reference evidence="2 3" key="1">
    <citation type="journal article" date="2006" name="Science">
        <title>The genome of black cottonwood, Populus trichocarpa (Torr. &amp; Gray).</title>
        <authorList>
            <person name="Tuskan G.A."/>
            <person name="Difazio S."/>
            <person name="Jansson S."/>
            <person name="Bohlmann J."/>
            <person name="Grigoriev I."/>
            <person name="Hellsten U."/>
            <person name="Putnam N."/>
            <person name="Ralph S."/>
            <person name="Rombauts S."/>
            <person name="Salamov A."/>
            <person name="Schein J."/>
            <person name="Sterck L."/>
            <person name="Aerts A."/>
            <person name="Bhalerao R.R."/>
            <person name="Bhalerao R.P."/>
            <person name="Blaudez D."/>
            <person name="Boerjan W."/>
            <person name="Brun A."/>
            <person name="Brunner A."/>
            <person name="Busov V."/>
            <person name="Campbell M."/>
            <person name="Carlson J."/>
            <person name="Chalot M."/>
            <person name="Chapman J."/>
            <person name="Chen G.L."/>
            <person name="Cooper D."/>
            <person name="Coutinho P.M."/>
            <person name="Couturier J."/>
            <person name="Covert S."/>
            <person name="Cronk Q."/>
            <person name="Cunningham R."/>
            <person name="Davis J."/>
            <person name="Degroeve S."/>
            <person name="Dejardin A."/>
            <person name="Depamphilis C."/>
            <person name="Detter J."/>
            <person name="Dirks B."/>
            <person name="Dubchak I."/>
            <person name="Duplessis S."/>
            <person name="Ehlting J."/>
            <person name="Ellis B."/>
            <person name="Gendler K."/>
            <person name="Goodstein D."/>
            <person name="Gribskov M."/>
            <person name="Grimwood J."/>
            <person name="Groover A."/>
            <person name="Gunter L."/>
            <person name="Hamberger B."/>
            <person name="Heinze B."/>
            <person name="Helariutta Y."/>
            <person name="Henrissat B."/>
            <person name="Holligan D."/>
            <person name="Holt R."/>
            <person name="Huang W."/>
            <person name="Islam-Faridi N."/>
            <person name="Jones S."/>
            <person name="Jones-Rhoades M."/>
            <person name="Jorgensen R."/>
            <person name="Joshi C."/>
            <person name="Kangasjarvi J."/>
            <person name="Karlsson J."/>
            <person name="Kelleher C."/>
            <person name="Kirkpatrick R."/>
            <person name="Kirst M."/>
            <person name="Kohler A."/>
            <person name="Kalluri U."/>
            <person name="Larimer F."/>
            <person name="Leebens-Mack J."/>
            <person name="Leple J.C."/>
            <person name="Locascio P."/>
            <person name="Lou Y."/>
            <person name="Lucas S."/>
            <person name="Martin F."/>
            <person name="Montanini B."/>
            <person name="Napoli C."/>
            <person name="Nelson D.R."/>
            <person name="Nelson C."/>
            <person name="Nieminen K."/>
            <person name="Nilsson O."/>
            <person name="Pereda V."/>
            <person name="Peter G."/>
            <person name="Philippe R."/>
            <person name="Pilate G."/>
            <person name="Poliakov A."/>
            <person name="Razumovskaya J."/>
            <person name="Richardson P."/>
            <person name="Rinaldi C."/>
            <person name="Ritland K."/>
            <person name="Rouze P."/>
            <person name="Ryaboy D."/>
            <person name="Schmutz J."/>
            <person name="Schrader J."/>
            <person name="Segerman B."/>
            <person name="Shin H."/>
            <person name="Siddiqui A."/>
            <person name="Sterky F."/>
            <person name="Terry A."/>
            <person name="Tsai C.J."/>
            <person name="Uberbacher E."/>
            <person name="Unneberg P."/>
            <person name="Vahala J."/>
            <person name="Wall K."/>
            <person name="Wessler S."/>
            <person name="Yang G."/>
            <person name="Yin T."/>
            <person name="Douglas C."/>
            <person name="Marra M."/>
            <person name="Sandberg G."/>
            <person name="Van de Peer Y."/>
            <person name="Rokhsar D."/>
        </authorList>
    </citation>
    <scope>NUCLEOTIDE SEQUENCE [LARGE SCALE GENOMIC DNA]</scope>
    <source>
        <strain evidence="3">cv. Nisqually</strain>
    </source>
</reference>
<proteinExistence type="predicted"/>
<evidence type="ECO:0000313" key="3">
    <source>
        <dbReference type="Proteomes" id="UP000006729"/>
    </source>
</evidence>
<organism evidence="2 3">
    <name type="scientific">Populus trichocarpa</name>
    <name type="common">Western balsam poplar</name>
    <name type="synonym">Populus balsamifera subsp. trichocarpa</name>
    <dbReference type="NCBI Taxonomy" id="3694"/>
    <lineage>
        <taxon>Eukaryota</taxon>
        <taxon>Viridiplantae</taxon>
        <taxon>Streptophyta</taxon>
        <taxon>Embryophyta</taxon>
        <taxon>Tracheophyta</taxon>
        <taxon>Spermatophyta</taxon>
        <taxon>Magnoliopsida</taxon>
        <taxon>eudicotyledons</taxon>
        <taxon>Gunneridae</taxon>
        <taxon>Pentapetalae</taxon>
        <taxon>rosids</taxon>
        <taxon>fabids</taxon>
        <taxon>Malpighiales</taxon>
        <taxon>Salicaceae</taxon>
        <taxon>Saliceae</taxon>
        <taxon>Populus</taxon>
    </lineage>
</organism>
<feature type="transmembrane region" description="Helical" evidence="1">
    <location>
        <begin position="73"/>
        <end position="97"/>
    </location>
</feature>
<keyword evidence="1" id="KW-0812">Transmembrane</keyword>
<name>A0A2K1ZP95_POPTR</name>
<keyword evidence="3" id="KW-1185">Reference proteome</keyword>
<keyword evidence="1" id="KW-0472">Membrane</keyword>
<dbReference type="AlphaFoldDB" id="A0A2K1ZP95"/>
<feature type="transmembrane region" description="Helical" evidence="1">
    <location>
        <begin position="43"/>
        <end position="61"/>
    </location>
</feature>
<dbReference type="InParanoid" id="A0A2K1ZP95"/>
<accession>A0A2K1ZP95</accession>